<dbReference type="InterPro" id="IPR034033">
    <property type="entry name" value="Serralysin-like"/>
</dbReference>
<dbReference type="PANTHER" id="PTHR38340">
    <property type="entry name" value="S-LAYER PROTEIN"/>
    <property type="match status" value="1"/>
</dbReference>
<accession>A0A7S9LVJ0</accession>
<evidence type="ECO:0000259" key="5">
    <source>
        <dbReference type="SMART" id="SM00235"/>
    </source>
</evidence>
<dbReference type="GO" id="GO:0006508">
    <property type="term" value="P:proteolysis"/>
    <property type="evidence" value="ECO:0007669"/>
    <property type="project" value="InterPro"/>
</dbReference>
<dbReference type="RefSeq" id="WP_196105210.1">
    <property type="nucleotide sequence ID" value="NZ_CP064942.1"/>
</dbReference>
<dbReference type="SUPFAM" id="SSF55486">
    <property type="entry name" value="Metalloproteases ('zincins'), catalytic domain"/>
    <property type="match status" value="1"/>
</dbReference>
<proteinExistence type="inferred from homology"/>
<dbReference type="Gene3D" id="2.150.10.10">
    <property type="entry name" value="Serralysin-like metalloprotease, C-terminal"/>
    <property type="match status" value="9"/>
</dbReference>
<evidence type="ECO:0000313" key="6">
    <source>
        <dbReference type="EMBL" id="QPH55948.1"/>
    </source>
</evidence>
<dbReference type="InterPro" id="IPR011635">
    <property type="entry name" value="CARDB"/>
</dbReference>
<evidence type="ECO:0000313" key="7">
    <source>
        <dbReference type="Proteomes" id="UP000594800"/>
    </source>
</evidence>
<evidence type="ECO:0000256" key="2">
    <source>
        <dbReference type="ARBA" id="ARBA00009490"/>
    </source>
</evidence>
<reference evidence="6 7" key="1">
    <citation type="submission" date="2020-11" db="EMBL/GenBank/DDBJ databases">
        <title>Description of Pontivivens ytuae sp. nov. isolated from deep sea sediment of Mariana Trench.</title>
        <authorList>
            <person name="Wang Z."/>
            <person name="Sun Q.-L."/>
            <person name="Xu X.-D."/>
            <person name="Tang Y.-Z."/>
            <person name="Zhang J."/>
        </authorList>
    </citation>
    <scope>NUCLEOTIDE SEQUENCE [LARGE SCALE GENOMIC DNA]</scope>
    <source>
        <strain evidence="6 7">MT2928</strain>
    </source>
</reference>
<dbReference type="GO" id="GO:0005509">
    <property type="term" value="F:calcium ion binding"/>
    <property type="evidence" value="ECO:0007669"/>
    <property type="project" value="InterPro"/>
</dbReference>
<dbReference type="InterPro" id="IPR001343">
    <property type="entry name" value="Hemolysn_Ca-bd"/>
</dbReference>
<dbReference type="KEGG" id="poz:I0K15_09565"/>
<dbReference type="InterPro" id="IPR024079">
    <property type="entry name" value="MetalloPept_cat_dom_sf"/>
</dbReference>
<dbReference type="SMART" id="SM00235">
    <property type="entry name" value="ZnMc"/>
    <property type="match status" value="1"/>
</dbReference>
<dbReference type="Pfam" id="PF07705">
    <property type="entry name" value="CARDB"/>
    <property type="match status" value="1"/>
</dbReference>
<comment type="subcellular location">
    <subcellularLocation>
        <location evidence="1">Secreted</location>
    </subcellularLocation>
</comment>
<evidence type="ECO:0000256" key="3">
    <source>
        <dbReference type="ARBA" id="ARBA00022525"/>
    </source>
</evidence>
<dbReference type="Pfam" id="PF00353">
    <property type="entry name" value="HemolysinCabind"/>
    <property type="match status" value="11"/>
</dbReference>
<dbReference type="InterPro" id="IPR018511">
    <property type="entry name" value="Hemolysin-typ_Ca-bd_CS"/>
</dbReference>
<evidence type="ECO:0000256" key="1">
    <source>
        <dbReference type="ARBA" id="ARBA00004613"/>
    </source>
</evidence>
<dbReference type="CDD" id="cd04277">
    <property type="entry name" value="ZnMc_serralysin_like"/>
    <property type="match status" value="1"/>
</dbReference>
<keyword evidence="7" id="KW-1185">Reference proteome</keyword>
<dbReference type="PROSITE" id="PS00330">
    <property type="entry name" value="HEMOLYSIN_CALCIUM"/>
    <property type="match status" value="8"/>
</dbReference>
<organism evidence="6 7">
    <name type="scientific">Pontivivens ytuae</name>
    <dbReference type="NCBI Taxonomy" id="2789856"/>
    <lineage>
        <taxon>Bacteria</taxon>
        <taxon>Pseudomonadati</taxon>
        <taxon>Pseudomonadota</taxon>
        <taxon>Alphaproteobacteria</taxon>
        <taxon>Rhodobacterales</taxon>
        <taxon>Paracoccaceae</taxon>
        <taxon>Pontivivens</taxon>
    </lineage>
</organism>
<dbReference type="GO" id="GO:0008237">
    <property type="term" value="F:metallopeptidase activity"/>
    <property type="evidence" value="ECO:0007669"/>
    <property type="project" value="InterPro"/>
</dbReference>
<protein>
    <recommendedName>
        <fullName evidence="5">Peptidase metallopeptidase domain-containing protein</fullName>
    </recommendedName>
</protein>
<dbReference type="PRINTS" id="PR00313">
    <property type="entry name" value="CABNDNGRPT"/>
</dbReference>
<dbReference type="EMBL" id="CP064942">
    <property type="protein sequence ID" value="QPH55948.1"/>
    <property type="molecule type" value="Genomic_DNA"/>
</dbReference>
<feature type="region of interest" description="Disordered" evidence="4">
    <location>
        <begin position="716"/>
        <end position="781"/>
    </location>
</feature>
<gene>
    <name evidence="6" type="ORF">I0K15_09565</name>
</gene>
<feature type="region of interest" description="Disordered" evidence="4">
    <location>
        <begin position="841"/>
        <end position="868"/>
    </location>
</feature>
<comment type="similarity">
    <text evidence="2">Belongs to the peptidase M10B family.</text>
</comment>
<sequence>MPQTIDPSPILAGFDERWNAMVGDGAPVFVSYSFVASDFATYFPSAPQEVTSFGAFTAEQRDDFRSALAVFEAVAGVRFVEVDDPDDAMIRVMNTNDLSPTTGLANLPRVVDESELIYREISSNGVLAMTVGFGQDYSPGTQNFQTLLHELGHALGLEHPEGSGSNPDFDTDTTIMSYNHSGPARTTLAPMDIAALEQIYGPASGFDGIQFGFNPNNGFEIDGTSGDDILIAIDSDSVLTGGLGHDGLHGRDGNDYFDPGAGDATVDGGTGDDILMLTGARSDYLAAVGTGRDGLILTGQGGGAVEGEVVFSGIDTVVFSDGAMSIAELRQSFLPDLGLTSLSRVDDLTAGEETTVTIGVGNFGGGVAPAGTAVVLFLSPDSRWDSGDYEIGRLVLGEIEPSESQDAPLTFAPPTDVPPGDYTIFYVIDPDGELVQSDNSKVYAPSVSPVITFNNDSYVEPQAPFHVTARQSLPEDIDTLFVSALYTASQTEIDGGTVRYDATDDSGLAALVTGTGFDSTDLTQGTVTSLTFLRGSIGAEQTVLSMQGLWVSRGELRAALSSAAQGNEAPLALLFDEMRFDYVGSNGADRFAAGGQDDSLVGGEGNDTLEGGFGADEVFGDGGNDSLIGGVDGAVDTLNGGADNDTYVIGEAGEIIDEAAGGGTDTVQTSIDFILPDEVENVVSMAEVAITLTGNGGANTLTASDAGDTLSGIAGDDTLQGGAGSDVLDGGTGDDMLEGSGSADTLRGGTEDDTLNGGADPDLLEGGAGNDVLDGGSGNDALRGGNDADLLIGGEGDDDLRGNDGDDTIKGGLQSDYALGGEGNDSIEGASGFDTLIGNAGQDTLRGGNQGDELRGGEDGDVLYGDAGNDTLFGDNGADTLYGGDDVDSLAGGDGNDVLDAGEGRDTISGGLGDDQMIGGLGDDRIQGQDGDDTGFGGFGNDRMFGNAGADTLYGEEDDDFLLGGEGNDSLFGGEGADTLKGVDDDDMLFGEGGTDTLNGQLGNDFADGGDGNDTLRGEGGFDTLHGGAGDDLLLGGDDGDTLDGGADNDTLRGGLGDDSLFGSGGFDRLEGMNGADLLDGGDGDDVLLGGNGLDTLIGGSGFDMLTGGSGTDTFVFEIGTGQDTVTDFEMGLDIVQLGMARDSVSLLQNGDDVEVTAGSDQMIFLGTTVEAVDAALIDPL</sequence>
<dbReference type="Gene3D" id="2.60.40.10">
    <property type="entry name" value="Immunoglobulins"/>
    <property type="match status" value="1"/>
</dbReference>
<dbReference type="GO" id="GO:0008270">
    <property type="term" value="F:zinc ion binding"/>
    <property type="evidence" value="ECO:0007669"/>
    <property type="project" value="InterPro"/>
</dbReference>
<dbReference type="SUPFAM" id="SSF51120">
    <property type="entry name" value="beta-Roll"/>
    <property type="match status" value="6"/>
</dbReference>
<dbReference type="InterPro" id="IPR006026">
    <property type="entry name" value="Peptidase_Metallo"/>
</dbReference>
<evidence type="ECO:0000256" key="4">
    <source>
        <dbReference type="SAM" id="MobiDB-lite"/>
    </source>
</evidence>
<keyword evidence="3" id="KW-0964">Secreted</keyword>
<dbReference type="InterPro" id="IPR013783">
    <property type="entry name" value="Ig-like_fold"/>
</dbReference>
<dbReference type="Gene3D" id="3.40.390.10">
    <property type="entry name" value="Collagenase (Catalytic Domain)"/>
    <property type="match status" value="1"/>
</dbReference>
<dbReference type="Proteomes" id="UP000594800">
    <property type="component" value="Chromosome"/>
</dbReference>
<name>A0A7S9LVJ0_9RHOB</name>
<dbReference type="InterPro" id="IPR011049">
    <property type="entry name" value="Serralysin-like_metalloprot_C"/>
</dbReference>
<dbReference type="PANTHER" id="PTHR38340:SF1">
    <property type="entry name" value="S-LAYER PROTEIN"/>
    <property type="match status" value="1"/>
</dbReference>
<dbReference type="AlphaFoldDB" id="A0A7S9LVJ0"/>
<feature type="domain" description="Peptidase metallopeptidase" evidence="5">
    <location>
        <begin position="14"/>
        <end position="202"/>
    </location>
</feature>
<dbReference type="InterPro" id="IPR050557">
    <property type="entry name" value="RTX_toxin/Mannuronan_C5-epim"/>
</dbReference>
<dbReference type="GO" id="GO:0005576">
    <property type="term" value="C:extracellular region"/>
    <property type="evidence" value="ECO:0007669"/>
    <property type="project" value="UniProtKB-SubCell"/>
</dbReference>
<feature type="region of interest" description="Disordered" evidence="4">
    <location>
        <begin position="893"/>
        <end position="936"/>
    </location>
</feature>